<dbReference type="AlphaFoldDB" id="A0A1G7EZ21"/>
<evidence type="ECO:0000256" key="1">
    <source>
        <dbReference type="SAM" id="MobiDB-lite"/>
    </source>
</evidence>
<dbReference type="RefSeq" id="WP_092787038.1">
    <property type="nucleotide sequence ID" value="NZ_FNAP01000010.1"/>
</dbReference>
<dbReference type="EMBL" id="FNAP01000010">
    <property type="protein sequence ID" value="SDE68901.1"/>
    <property type="molecule type" value="Genomic_DNA"/>
</dbReference>
<gene>
    <name evidence="2" type="ORF">SAMN05421720_11043</name>
</gene>
<dbReference type="Proteomes" id="UP000199412">
    <property type="component" value="Unassembled WGS sequence"/>
</dbReference>
<evidence type="ECO:0000313" key="3">
    <source>
        <dbReference type="Proteomes" id="UP000199412"/>
    </source>
</evidence>
<organism evidence="2 3">
    <name type="scientific">Rhodospira trueperi</name>
    <dbReference type="NCBI Taxonomy" id="69960"/>
    <lineage>
        <taxon>Bacteria</taxon>
        <taxon>Pseudomonadati</taxon>
        <taxon>Pseudomonadota</taxon>
        <taxon>Alphaproteobacteria</taxon>
        <taxon>Rhodospirillales</taxon>
        <taxon>Rhodospirillaceae</taxon>
        <taxon>Rhodospira</taxon>
    </lineage>
</organism>
<accession>A0A1G7EZ21</accession>
<proteinExistence type="predicted"/>
<dbReference type="OrthoDB" id="9881126at2"/>
<protein>
    <submittedName>
        <fullName evidence="2">Uncharacterized protein</fullName>
    </submittedName>
</protein>
<reference evidence="2 3" key="1">
    <citation type="submission" date="2016-10" db="EMBL/GenBank/DDBJ databases">
        <authorList>
            <person name="de Groot N.N."/>
        </authorList>
    </citation>
    <scope>NUCLEOTIDE SEQUENCE [LARGE SCALE GENOMIC DNA]</scope>
    <source>
        <strain evidence="2 3">ATCC 700224</strain>
    </source>
</reference>
<name>A0A1G7EZ21_9PROT</name>
<keyword evidence="3" id="KW-1185">Reference proteome</keyword>
<feature type="region of interest" description="Disordered" evidence="1">
    <location>
        <begin position="1"/>
        <end position="24"/>
    </location>
</feature>
<sequence length="115" mass="12554">MAGTDRGEARVVALRPRPSGDAWDDPGRLIDTWMHSPHPPAHDPDTLIIAWLAALPRSVPPPKAARSLLRRLAPASCHSLSAAHRRLFDLLAHVASHTRVPNPANDPHRLESDPS</sequence>
<evidence type="ECO:0000313" key="2">
    <source>
        <dbReference type="EMBL" id="SDE68901.1"/>
    </source>
</evidence>